<keyword evidence="8" id="KW-0547">Nucleotide-binding</keyword>
<evidence type="ECO:0000256" key="2">
    <source>
        <dbReference type="ARBA" id="ARBA00004651"/>
    </source>
</evidence>
<keyword evidence="10" id="KW-0067">ATP-binding</keyword>
<dbReference type="InterPro" id="IPR000014">
    <property type="entry name" value="PAS"/>
</dbReference>
<evidence type="ECO:0000256" key="12">
    <source>
        <dbReference type="ARBA" id="ARBA00023012"/>
    </source>
</evidence>
<dbReference type="RefSeq" id="WP_138123926.1">
    <property type="nucleotide sequence ID" value="NZ_SWLG01000003.1"/>
</dbReference>
<evidence type="ECO:0000256" key="10">
    <source>
        <dbReference type="ARBA" id="ARBA00022840"/>
    </source>
</evidence>
<reference evidence="16 17" key="1">
    <citation type="submission" date="2019-04" db="EMBL/GenBank/DDBJ databases">
        <title>Bacillus caeni sp. nov., a bacterium isolated from mangrove sediment.</title>
        <authorList>
            <person name="Huang H."/>
            <person name="Mo K."/>
            <person name="Hu Y."/>
        </authorList>
    </citation>
    <scope>NUCLEOTIDE SEQUENCE [LARGE SCALE GENOMIC DNA]</scope>
    <source>
        <strain evidence="16 17">HB172195</strain>
    </source>
</reference>
<dbReference type="PANTHER" id="PTHR43547">
    <property type="entry name" value="TWO-COMPONENT HISTIDINE KINASE"/>
    <property type="match status" value="1"/>
</dbReference>
<evidence type="ECO:0000313" key="16">
    <source>
        <dbReference type="EMBL" id="TLS38543.1"/>
    </source>
</evidence>
<dbReference type="OrthoDB" id="9792686at2"/>
<dbReference type="CDD" id="cd18773">
    <property type="entry name" value="PDC1_HK_sensor"/>
    <property type="match status" value="1"/>
</dbReference>
<dbReference type="Pfam" id="PF17203">
    <property type="entry name" value="sCache_3_2"/>
    <property type="match status" value="1"/>
</dbReference>
<dbReference type="InterPro" id="IPR004358">
    <property type="entry name" value="Sig_transdc_His_kin-like_C"/>
</dbReference>
<keyword evidence="7 14" id="KW-0812">Transmembrane</keyword>
<dbReference type="Pfam" id="PF00989">
    <property type="entry name" value="PAS"/>
    <property type="match status" value="1"/>
</dbReference>
<dbReference type="SUPFAM" id="SSF55874">
    <property type="entry name" value="ATPase domain of HSP90 chaperone/DNA topoisomerase II/histidine kinase"/>
    <property type="match status" value="1"/>
</dbReference>
<evidence type="ECO:0000256" key="4">
    <source>
        <dbReference type="ARBA" id="ARBA00022475"/>
    </source>
</evidence>
<feature type="transmembrane region" description="Helical" evidence="14">
    <location>
        <begin position="176"/>
        <end position="195"/>
    </location>
</feature>
<protein>
    <recommendedName>
        <fullName evidence="3">histidine kinase</fullName>
        <ecNumber evidence="3">2.7.13.3</ecNumber>
    </recommendedName>
</protein>
<evidence type="ECO:0000256" key="6">
    <source>
        <dbReference type="ARBA" id="ARBA00022679"/>
    </source>
</evidence>
<comment type="catalytic activity">
    <reaction evidence="1">
        <text>ATP + protein L-histidine = ADP + protein N-phospho-L-histidine.</text>
        <dbReference type="EC" id="2.7.13.3"/>
    </reaction>
</comment>
<accession>A0A5R9FCD0</accession>
<evidence type="ECO:0000256" key="9">
    <source>
        <dbReference type="ARBA" id="ARBA00022777"/>
    </source>
</evidence>
<dbReference type="PRINTS" id="PR00344">
    <property type="entry name" value="BCTRLSENSOR"/>
</dbReference>
<evidence type="ECO:0000256" key="13">
    <source>
        <dbReference type="ARBA" id="ARBA00023136"/>
    </source>
</evidence>
<dbReference type="GO" id="GO:0005524">
    <property type="term" value="F:ATP binding"/>
    <property type="evidence" value="ECO:0007669"/>
    <property type="project" value="UniProtKB-KW"/>
</dbReference>
<dbReference type="EC" id="2.7.13.3" evidence="3"/>
<keyword evidence="11 14" id="KW-1133">Transmembrane helix</keyword>
<sequence>MNWFKNRKLQTKMSMLIVGLLLAILILLGMLFSRMVETTLEDQIGNRALTLSQTVAKMPAIKRAFETEDPSKIIQPLVEEIRQKTDAEFIVVGNNEGIRYSHPIPERIGRAMVGGDSIRALEEGESYVSKAVGSLGPSLRGKTPIFDEDGNVIGIVSVGFLIDDIEHTIDQYEFKVLTLILLTLMVGLLGATLIARGFKKSIFGLEPAEIGSLFLEKNAILESIREGIIAINHKGNITMVNQEAYKMLDFNTNESLIGKTILSVLPNTKMLEVLQNGESQHDREMQINNDDVIVNRIPLIQNETVTGVVSSFRKKTDIEKLSRELSQVQSYANVLRSQTHEYSNKLYTILGLIQLGNYQEAIDLIQKEAIGYQEIIQLLVDVVPDSRVSALLLGKFNRAHELHIELTIDEESSLKDFPEQINREKLVIILGNLLDNAMEAVLNSDEKQVHLFMTDIGNDLIFEVEDSGTGIQDQDVSRIFERGFSRKKGHDRGIGLHLVQRSVEDLGGYVTVSESRFGGAAFTVVIPKKGRVSNESNRSINH</sequence>
<dbReference type="InterPro" id="IPR039506">
    <property type="entry name" value="SPOB_a"/>
</dbReference>
<dbReference type="EMBL" id="SWLG01000003">
    <property type="protein sequence ID" value="TLS38543.1"/>
    <property type="molecule type" value="Genomic_DNA"/>
</dbReference>
<dbReference type="InterPro" id="IPR016120">
    <property type="entry name" value="Sig_transdc_His_kin_SpoOB"/>
</dbReference>
<dbReference type="Gene3D" id="3.30.565.10">
    <property type="entry name" value="Histidine kinase-like ATPase, C-terminal domain"/>
    <property type="match status" value="1"/>
</dbReference>
<keyword evidence="6" id="KW-0808">Transferase</keyword>
<dbReference type="Proteomes" id="UP000308230">
    <property type="component" value="Unassembled WGS sequence"/>
</dbReference>
<dbReference type="AlphaFoldDB" id="A0A5R9FCD0"/>
<organism evidence="16 17">
    <name type="scientific">Exobacillus caeni</name>
    <dbReference type="NCBI Taxonomy" id="2574798"/>
    <lineage>
        <taxon>Bacteria</taxon>
        <taxon>Bacillati</taxon>
        <taxon>Bacillota</taxon>
        <taxon>Bacilli</taxon>
        <taxon>Bacillales</taxon>
        <taxon>Guptibacillaceae</taxon>
        <taxon>Exobacillus</taxon>
    </lineage>
</organism>
<evidence type="ECO:0000256" key="7">
    <source>
        <dbReference type="ARBA" id="ARBA00022692"/>
    </source>
</evidence>
<dbReference type="InterPro" id="IPR036890">
    <property type="entry name" value="HATPase_C_sf"/>
</dbReference>
<dbReference type="InterPro" id="IPR035965">
    <property type="entry name" value="PAS-like_dom_sf"/>
</dbReference>
<dbReference type="SMART" id="SM00387">
    <property type="entry name" value="HATPase_c"/>
    <property type="match status" value="1"/>
</dbReference>
<feature type="domain" description="Histidine kinase" evidence="15">
    <location>
        <begin position="337"/>
        <end position="530"/>
    </location>
</feature>
<dbReference type="InterPro" id="IPR003594">
    <property type="entry name" value="HATPase_dom"/>
</dbReference>
<dbReference type="PROSITE" id="PS50109">
    <property type="entry name" value="HIS_KIN"/>
    <property type="match status" value="1"/>
</dbReference>
<evidence type="ECO:0000256" key="11">
    <source>
        <dbReference type="ARBA" id="ARBA00022989"/>
    </source>
</evidence>
<evidence type="ECO:0000256" key="14">
    <source>
        <dbReference type="SAM" id="Phobius"/>
    </source>
</evidence>
<dbReference type="Pfam" id="PF14689">
    <property type="entry name" value="SPOB_a"/>
    <property type="match status" value="1"/>
</dbReference>
<dbReference type="InterPro" id="IPR013767">
    <property type="entry name" value="PAS_fold"/>
</dbReference>
<evidence type="ECO:0000256" key="8">
    <source>
        <dbReference type="ARBA" id="ARBA00022741"/>
    </source>
</evidence>
<dbReference type="InterPro" id="IPR029151">
    <property type="entry name" value="Sensor-like_sf"/>
</dbReference>
<dbReference type="SUPFAM" id="SSF55785">
    <property type="entry name" value="PYP-like sensor domain (PAS domain)"/>
    <property type="match status" value="1"/>
</dbReference>
<dbReference type="Gene3D" id="3.30.450.20">
    <property type="entry name" value="PAS domain"/>
    <property type="match status" value="2"/>
</dbReference>
<evidence type="ECO:0000256" key="5">
    <source>
        <dbReference type="ARBA" id="ARBA00022553"/>
    </source>
</evidence>
<comment type="caution">
    <text evidence="16">The sequence shown here is derived from an EMBL/GenBank/DDBJ whole genome shotgun (WGS) entry which is preliminary data.</text>
</comment>
<keyword evidence="5" id="KW-0597">Phosphoprotein</keyword>
<evidence type="ECO:0000259" key="15">
    <source>
        <dbReference type="PROSITE" id="PS50109"/>
    </source>
</evidence>
<evidence type="ECO:0000256" key="1">
    <source>
        <dbReference type="ARBA" id="ARBA00000085"/>
    </source>
</evidence>
<dbReference type="GO" id="GO:0005886">
    <property type="term" value="C:plasma membrane"/>
    <property type="evidence" value="ECO:0007669"/>
    <property type="project" value="UniProtKB-SubCell"/>
</dbReference>
<keyword evidence="12" id="KW-0902">Two-component regulatory system</keyword>
<dbReference type="PANTHER" id="PTHR43547:SF3">
    <property type="entry name" value="SENSOR PROTEIN CITS"/>
    <property type="match status" value="1"/>
</dbReference>
<dbReference type="InterPro" id="IPR005467">
    <property type="entry name" value="His_kinase_dom"/>
</dbReference>
<dbReference type="FunFam" id="3.30.450.20:FF:000018">
    <property type="entry name" value="Sensor histidine kinase DcuS"/>
    <property type="match status" value="1"/>
</dbReference>
<evidence type="ECO:0000256" key="3">
    <source>
        <dbReference type="ARBA" id="ARBA00012438"/>
    </source>
</evidence>
<dbReference type="SMART" id="SM00091">
    <property type="entry name" value="PAS"/>
    <property type="match status" value="1"/>
</dbReference>
<dbReference type="GO" id="GO:0000155">
    <property type="term" value="F:phosphorelay sensor kinase activity"/>
    <property type="evidence" value="ECO:0007669"/>
    <property type="project" value="InterPro"/>
</dbReference>
<dbReference type="Pfam" id="PF02518">
    <property type="entry name" value="HATPase_c"/>
    <property type="match status" value="1"/>
</dbReference>
<dbReference type="CDD" id="cd00130">
    <property type="entry name" value="PAS"/>
    <property type="match status" value="1"/>
</dbReference>
<dbReference type="SUPFAM" id="SSF55890">
    <property type="entry name" value="Sporulation response regulatory protein Spo0B"/>
    <property type="match status" value="1"/>
</dbReference>
<evidence type="ECO:0000313" key="17">
    <source>
        <dbReference type="Proteomes" id="UP000308230"/>
    </source>
</evidence>
<keyword evidence="9 16" id="KW-0418">Kinase</keyword>
<dbReference type="GO" id="GO:0006355">
    <property type="term" value="P:regulation of DNA-templated transcription"/>
    <property type="evidence" value="ECO:0007669"/>
    <property type="project" value="InterPro"/>
</dbReference>
<dbReference type="Gene3D" id="1.10.287.130">
    <property type="match status" value="1"/>
</dbReference>
<keyword evidence="4" id="KW-1003">Cell membrane</keyword>
<keyword evidence="17" id="KW-1185">Reference proteome</keyword>
<name>A0A5R9FCD0_9BACL</name>
<keyword evidence="13 14" id="KW-0472">Membrane</keyword>
<dbReference type="InterPro" id="IPR033463">
    <property type="entry name" value="sCache_3"/>
</dbReference>
<gene>
    <name evidence="16" type="ORF">FCL54_05250</name>
</gene>
<proteinExistence type="predicted"/>
<comment type="subcellular location">
    <subcellularLocation>
        <location evidence="2">Cell membrane</location>
        <topology evidence="2">Multi-pass membrane protein</topology>
    </subcellularLocation>
</comment>
<dbReference type="SUPFAM" id="SSF103190">
    <property type="entry name" value="Sensory domain-like"/>
    <property type="match status" value="1"/>
</dbReference>